<reference evidence="6" key="1">
    <citation type="journal article" date="2016" name="Nat. Commun.">
        <title>The channel catfish genome sequence provides insights into the evolution of scale formation in teleosts.</title>
        <authorList>
            <person name="Liu Z."/>
            <person name="Liu S."/>
            <person name="Yao J."/>
            <person name="Bao L."/>
            <person name="Zhang J."/>
            <person name="Li Y."/>
            <person name="Jiang C."/>
            <person name="Sun L."/>
            <person name="Wang R."/>
            <person name="Zhang Y."/>
            <person name="Zhou T."/>
            <person name="Zeng Q."/>
            <person name="Fu Q."/>
            <person name="Gao S."/>
            <person name="Li N."/>
            <person name="Koren S."/>
            <person name="Jiang Y."/>
            <person name="Zimin A."/>
            <person name="Xu P."/>
            <person name="Phillippy A.M."/>
            <person name="Geng X."/>
            <person name="Song L."/>
            <person name="Sun F."/>
            <person name="Li C."/>
            <person name="Wang X."/>
            <person name="Chen A."/>
            <person name="Jin Y."/>
            <person name="Yuan Z."/>
            <person name="Yang Y."/>
            <person name="Tan S."/>
            <person name="Peatman E."/>
            <person name="Lu J."/>
            <person name="Qin Z."/>
            <person name="Dunham R."/>
            <person name="Li Z."/>
            <person name="Sonstegard T."/>
            <person name="Feng J."/>
            <person name="Danzmann R.G."/>
            <person name="Schroeder S."/>
            <person name="Scheffler B."/>
            <person name="Duke M.V."/>
            <person name="Ballard L."/>
            <person name="Kucuktas H."/>
            <person name="Kaltenboeck L."/>
            <person name="Liu H."/>
            <person name="Armbruster J."/>
            <person name="Xie Y."/>
            <person name="Kirby M.L."/>
            <person name="Tian Y."/>
            <person name="Flanagan M.E."/>
            <person name="Mu W."/>
            <person name="Waldbieser G.C."/>
        </authorList>
    </citation>
    <scope>NUCLEOTIDE SEQUENCE [LARGE SCALE GENOMIC DNA]</scope>
    <source>
        <strain evidence="6">SDA103</strain>
    </source>
</reference>
<feature type="compositionally biased region" description="Basic and acidic residues" evidence="4">
    <location>
        <begin position="521"/>
        <end position="530"/>
    </location>
</feature>
<feature type="compositionally biased region" description="Polar residues" evidence="4">
    <location>
        <begin position="572"/>
        <end position="602"/>
    </location>
</feature>
<gene>
    <name evidence="7" type="primary">lca5</name>
</gene>
<organism evidence="6 7">
    <name type="scientific">Ictalurus punctatus</name>
    <name type="common">Channel catfish</name>
    <name type="synonym">Silurus punctatus</name>
    <dbReference type="NCBI Taxonomy" id="7998"/>
    <lineage>
        <taxon>Eukaryota</taxon>
        <taxon>Metazoa</taxon>
        <taxon>Chordata</taxon>
        <taxon>Craniata</taxon>
        <taxon>Vertebrata</taxon>
        <taxon>Euteleostomi</taxon>
        <taxon>Actinopterygii</taxon>
        <taxon>Neopterygii</taxon>
        <taxon>Teleostei</taxon>
        <taxon>Ostariophysi</taxon>
        <taxon>Siluriformes</taxon>
        <taxon>Ictaluridae</taxon>
        <taxon>Ictalurus</taxon>
    </lineage>
</organism>
<keyword evidence="6" id="KW-1185">Reference proteome</keyword>
<evidence type="ECO:0000256" key="1">
    <source>
        <dbReference type="ARBA" id="ARBA00010229"/>
    </source>
</evidence>
<dbReference type="GeneID" id="108275482"/>
<dbReference type="PANTHER" id="PTHR16650">
    <property type="entry name" value="C21ORF13-RELATED"/>
    <property type="match status" value="1"/>
</dbReference>
<dbReference type="AlphaFoldDB" id="A0A2D0SGG7"/>
<name>A0A2D0SGG7_ICTPU</name>
<feature type="compositionally biased region" description="Polar residues" evidence="4">
    <location>
        <begin position="137"/>
        <end position="147"/>
    </location>
</feature>
<feature type="compositionally biased region" description="Polar residues" evidence="4">
    <location>
        <begin position="85"/>
        <end position="96"/>
    </location>
</feature>
<feature type="coiled-coil region" evidence="3">
    <location>
        <begin position="171"/>
        <end position="354"/>
    </location>
</feature>
<sequence length="740" mass="85263">MDSYDVEDNRMMESEQSVQASRRSDRKDSALSGKRNRKLRKDNESSIRNRSRIRSRELNRDPDKDRSSDGDHSSGSFYSEDYENASLSDRSFSARSPSPLPQRGARTQRVSSSSIRPTGVRKRVPWRPGPQTVPPKQRSSGLRSQSLGKDAPPKDLDLVTKRLLSARLLKVSELKNALAELQLRTDELQRENRLLKQLQLRHEKALHRYSDTESEISQLISRHNNETHVLRERLRRSQEKERVAERRCRDADEQLQRCRDQLHKLQKLADDQRLGERDDLARKLAHEQFKAQESERRLKELEKNMELSTGTFQRQLASERKKAHNALQETQTLREEMDKMCAKLKEREKELDTRNIYANRMLRGAPKKDLEDSTRRKGASTSRSIAVQTEELCLDFPSLPLAITNGSELSCDDQTDDYLSLKERQSSEQTQTEAEEQRIQETVREQEEERAKEMAERERETDRLAERGREIEKEIEKLQRQRKKLEFDPSEAKGTRPRDGWDRDEEDRKRRSEWQTEEEDGKDKEPHPSEQEIQANQERAEDERRRKDQLLAKMHEIDMRAQAQDSYLIHNETGSTHTPPQNPNTSIFSFTEPQEYVSSPKTGNRGRALRSQNTTQDLDLTFGSYAPSFGKPRAGLGRRSPVDQSSGDKNGGMDLSGLAKEKKSNLIQQLFGSASLSAPHESPSKMELLSPPGTKSSSSGRRRDAEMPSRLKRTTLHVSESGPAVRAITTHEDDIEEVLL</sequence>
<evidence type="ECO:0000259" key="5">
    <source>
        <dbReference type="Pfam" id="PF15619"/>
    </source>
</evidence>
<evidence type="ECO:0000256" key="2">
    <source>
        <dbReference type="ARBA" id="ARBA00023054"/>
    </source>
</evidence>
<feature type="compositionally biased region" description="Basic and acidic residues" evidence="4">
    <location>
        <begin position="538"/>
        <end position="559"/>
    </location>
</feature>
<dbReference type="InterPro" id="IPR026188">
    <property type="entry name" value="Lebercilin-like"/>
</dbReference>
<protein>
    <submittedName>
        <fullName evidence="7">Lebercilin</fullName>
    </submittedName>
</protein>
<evidence type="ECO:0000313" key="7">
    <source>
        <dbReference type="RefSeq" id="XP_017341822.1"/>
    </source>
</evidence>
<feature type="compositionally biased region" description="Basic and acidic residues" evidence="4">
    <location>
        <begin position="54"/>
        <end position="72"/>
    </location>
</feature>
<dbReference type="PANTHER" id="PTHR16650:SF10">
    <property type="entry name" value="LEBERCILIN"/>
    <property type="match status" value="1"/>
</dbReference>
<dbReference type="Proteomes" id="UP000221080">
    <property type="component" value="Chromosome 15"/>
</dbReference>
<evidence type="ECO:0000313" key="6">
    <source>
        <dbReference type="Proteomes" id="UP000221080"/>
    </source>
</evidence>
<feature type="compositionally biased region" description="Polar residues" evidence="4">
    <location>
        <begin position="665"/>
        <end position="676"/>
    </location>
</feature>
<dbReference type="STRING" id="7998.ENSIPUP00000015126"/>
<dbReference type="InterPro" id="IPR028933">
    <property type="entry name" value="Lebercilin_dom"/>
</dbReference>
<dbReference type="RefSeq" id="XP_017341822.1">
    <property type="nucleotide sequence ID" value="XM_017486333.3"/>
</dbReference>
<feature type="region of interest" description="Disordered" evidence="4">
    <location>
        <begin position="423"/>
        <end position="740"/>
    </location>
</feature>
<keyword evidence="2 3" id="KW-0175">Coiled coil</keyword>
<dbReference type="Pfam" id="PF15619">
    <property type="entry name" value="Lebercilin"/>
    <property type="match status" value="1"/>
</dbReference>
<feature type="region of interest" description="Disordered" evidence="4">
    <location>
        <begin position="359"/>
        <end position="383"/>
    </location>
</feature>
<dbReference type="GO" id="GO:0042073">
    <property type="term" value="P:intraciliary transport"/>
    <property type="evidence" value="ECO:0007669"/>
    <property type="project" value="TreeGrafter"/>
</dbReference>
<evidence type="ECO:0000256" key="3">
    <source>
        <dbReference type="SAM" id="Coils"/>
    </source>
</evidence>
<feature type="compositionally biased region" description="Basic and acidic residues" evidence="4">
    <location>
        <begin position="435"/>
        <end position="514"/>
    </location>
</feature>
<accession>A0A2D0SGG7</accession>
<evidence type="ECO:0000256" key="4">
    <source>
        <dbReference type="SAM" id="MobiDB-lite"/>
    </source>
</evidence>
<feature type="domain" description="Lebercilin" evidence="5">
    <location>
        <begin position="159"/>
        <end position="351"/>
    </location>
</feature>
<dbReference type="KEGG" id="ipu:108275482"/>
<reference evidence="7" key="2">
    <citation type="submission" date="2025-08" db="UniProtKB">
        <authorList>
            <consortium name="RefSeq"/>
        </authorList>
    </citation>
    <scope>IDENTIFICATION</scope>
    <source>
        <tissue evidence="7">Blood</tissue>
    </source>
</reference>
<feature type="region of interest" description="Disordered" evidence="4">
    <location>
        <begin position="1"/>
        <end position="154"/>
    </location>
</feature>
<dbReference type="GO" id="GO:0005930">
    <property type="term" value="C:axoneme"/>
    <property type="evidence" value="ECO:0007669"/>
    <property type="project" value="TreeGrafter"/>
</dbReference>
<dbReference type="CTD" id="167691"/>
<dbReference type="OrthoDB" id="2123794at2759"/>
<proteinExistence type="inferred from homology"/>
<comment type="similarity">
    <text evidence="1">Belongs to the LCA5 family.</text>
</comment>
<feature type="compositionally biased region" description="Basic and acidic residues" evidence="4">
    <location>
        <begin position="366"/>
        <end position="375"/>
    </location>
</feature>
<dbReference type="OMA" id="YQIQNID"/>